<gene>
    <name evidence="3" type="ORF">U9M48_031536</name>
</gene>
<keyword evidence="4" id="KW-1185">Reference proteome</keyword>
<name>A0AAQ3X3U8_PASNO</name>
<proteinExistence type="predicted"/>
<dbReference type="Proteomes" id="UP001341281">
    <property type="component" value="Chromosome 07"/>
</dbReference>
<dbReference type="GO" id="GO:0015074">
    <property type="term" value="P:DNA integration"/>
    <property type="evidence" value="ECO:0007669"/>
    <property type="project" value="InterPro"/>
</dbReference>
<dbReference type="PROSITE" id="PS50994">
    <property type="entry name" value="INTEGRASE"/>
    <property type="match status" value="1"/>
</dbReference>
<dbReference type="InterPro" id="IPR036397">
    <property type="entry name" value="RNaseH_sf"/>
</dbReference>
<dbReference type="PANTHER" id="PTHR45835">
    <property type="entry name" value="YALI0A06105P"/>
    <property type="match status" value="1"/>
</dbReference>
<dbReference type="InterPro" id="IPR056924">
    <property type="entry name" value="SH3_Tf2-1"/>
</dbReference>
<dbReference type="Gene3D" id="1.10.340.70">
    <property type="match status" value="1"/>
</dbReference>
<evidence type="ECO:0000313" key="4">
    <source>
        <dbReference type="Proteomes" id="UP001341281"/>
    </source>
</evidence>
<dbReference type="PANTHER" id="PTHR45835:SF99">
    <property type="entry name" value="CHROMO DOMAIN-CONTAINING PROTEIN-RELATED"/>
    <property type="match status" value="1"/>
</dbReference>
<dbReference type="EMBL" id="CP144751">
    <property type="protein sequence ID" value="WVZ84507.1"/>
    <property type="molecule type" value="Genomic_DNA"/>
</dbReference>
<organism evidence="3 4">
    <name type="scientific">Paspalum notatum var. saurae</name>
    <dbReference type="NCBI Taxonomy" id="547442"/>
    <lineage>
        <taxon>Eukaryota</taxon>
        <taxon>Viridiplantae</taxon>
        <taxon>Streptophyta</taxon>
        <taxon>Embryophyta</taxon>
        <taxon>Tracheophyta</taxon>
        <taxon>Spermatophyta</taxon>
        <taxon>Magnoliopsida</taxon>
        <taxon>Liliopsida</taxon>
        <taxon>Poales</taxon>
        <taxon>Poaceae</taxon>
        <taxon>PACMAD clade</taxon>
        <taxon>Panicoideae</taxon>
        <taxon>Andropogonodae</taxon>
        <taxon>Paspaleae</taxon>
        <taxon>Paspalinae</taxon>
        <taxon>Paspalum</taxon>
    </lineage>
</organism>
<dbReference type="SUPFAM" id="SSF53098">
    <property type="entry name" value="Ribonuclease H-like"/>
    <property type="match status" value="1"/>
</dbReference>
<dbReference type="SUPFAM" id="SSF54160">
    <property type="entry name" value="Chromo domain-like"/>
    <property type="match status" value="1"/>
</dbReference>
<dbReference type="InterPro" id="IPR012337">
    <property type="entry name" value="RNaseH-like_sf"/>
</dbReference>
<dbReference type="InterPro" id="IPR000953">
    <property type="entry name" value="Chromo/chromo_shadow_dom"/>
</dbReference>
<dbReference type="GO" id="GO:0003676">
    <property type="term" value="F:nucleic acid binding"/>
    <property type="evidence" value="ECO:0007669"/>
    <property type="project" value="InterPro"/>
</dbReference>
<dbReference type="PROSITE" id="PS50013">
    <property type="entry name" value="CHROMO_2"/>
    <property type="match status" value="1"/>
</dbReference>
<reference evidence="3 4" key="1">
    <citation type="submission" date="2024-02" db="EMBL/GenBank/DDBJ databases">
        <title>High-quality chromosome-scale genome assembly of Pensacola bahiagrass (Paspalum notatum Flugge var. saurae).</title>
        <authorList>
            <person name="Vega J.M."/>
            <person name="Podio M."/>
            <person name="Orjuela J."/>
            <person name="Siena L.A."/>
            <person name="Pessino S.C."/>
            <person name="Combes M.C."/>
            <person name="Mariac C."/>
            <person name="Albertini E."/>
            <person name="Pupilli F."/>
            <person name="Ortiz J.P.A."/>
            <person name="Leblanc O."/>
        </authorList>
    </citation>
    <scope>NUCLEOTIDE SEQUENCE [LARGE SCALE GENOMIC DNA]</scope>
    <source>
        <strain evidence="3">R1</strain>
        <tissue evidence="3">Leaf</tissue>
    </source>
</reference>
<dbReference type="Pfam" id="PF17921">
    <property type="entry name" value="Integrase_H2C2"/>
    <property type="match status" value="1"/>
</dbReference>
<dbReference type="InterPro" id="IPR041588">
    <property type="entry name" value="Integrase_H2C2"/>
</dbReference>
<dbReference type="Pfam" id="PF24626">
    <property type="entry name" value="SH3_Tf2-1"/>
    <property type="match status" value="1"/>
</dbReference>
<protein>
    <submittedName>
        <fullName evidence="3">Uncharacterized protein</fullName>
    </submittedName>
</protein>
<dbReference type="AlphaFoldDB" id="A0AAQ3X3U8"/>
<dbReference type="InterPro" id="IPR001584">
    <property type="entry name" value="Integrase_cat-core"/>
</dbReference>
<dbReference type="InterPro" id="IPR016197">
    <property type="entry name" value="Chromo-like_dom_sf"/>
</dbReference>
<dbReference type="Gene3D" id="3.30.420.10">
    <property type="entry name" value="Ribonuclease H-like superfamily/Ribonuclease H"/>
    <property type="match status" value="1"/>
</dbReference>
<feature type="domain" description="Chromo" evidence="1">
    <location>
        <begin position="335"/>
        <end position="373"/>
    </location>
</feature>
<feature type="domain" description="Integrase catalytic" evidence="2">
    <location>
        <begin position="103"/>
        <end position="190"/>
    </location>
</feature>
<sequence length="373" mass="43738">MFTMHPGSNKMYQDLKQEFWWTRMKREIAKYVSECDICQRVKADHLKPAGMLQPLAVPAWKWEDIHMDFIVGFPRTQKGYDSIWVIIDHLTKSAHFLPVKTHYTAATYAELYISRITALGTNLIRSSAYHPQTSAQVERVNQVLEDMLRACALSCSTKWDKCLPLAEFAYNNSYQKSLEMAPFEALYGRRCRTPLNWSEPRERVTFGPDLVTQAEEQVRFIHSNLKRAQSRQKSYSDRRRRPLAFEEDDHVHLRVSPMKGVHRFGVKGKLAPRYVGPFKITERCGAVAYRLELPPHLAMVHDVFHVSQLNKCLRVPEEVVDTSQIQIELDLTYEEHPLKILDRKQRSTRRRAINFYKVQWSNHSEEEATWEEE</sequence>
<accession>A0AAQ3X3U8</accession>
<evidence type="ECO:0000259" key="2">
    <source>
        <dbReference type="PROSITE" id="PS50994"/>
    </source>
</evidence>
<evidence type="ECO:0000313" key="3">
    <source>
        <dbReference type="EMBL" id="WVZ84507.1"/>
    </source>
</evidence>
<evidence type="ECO:0000259" key="1">
    <source>
        <dbReference type="PROSITE" id="PS50013"/>
    </source>
</evidence>